<evidence type="ECO:0000313" key="1">
    <source>
        <dbReference type="EMBL" id="SDR22877.1"/>
    </source>
</evidence>
<proteinExistence type="predicted"/>
<gene>
    <name evidence="1" type="ORF">SAMN05445850_3431</name>
</gene>
<evidence type="ECO:0000313" key="2">
    <source>
        <dbReference type="Proteomes" id="UP000199365"/>
    </source>
</evidence>
<name>A0A1H1HBP5_9BURK</name>
<keyword evidence="2" id="KW-1185">Reference proteome</keyword>
<dbReference type="EMBL" id="FNKX01000001">
    <property type="protein sequence ID" value="SDR22877.1"/>
    <property type="molecule type" value="Genomic_DNA"/>
</dbReference>
<reference evidence="2" key="1">
    <citation type="submission" date="2016-10" db="EMBL/GenBank/DDBJ databases">
        <authorList>
            <person name="Varghese N."/>
            <person name="Submissions S."/>
        </authorList>
    </citation>
    <scope>NUCLEOTIDE SEQUENCE [LARGE SCALE GENOMIC DNA]</scope>
    <source>
        <strain evidence="2">DUS833</strain>
    </source>
</reference>
<dbReference type="Proteomes" id="UP000199365">
    <property type="component" value="Unassembled WGS sequence"/>
</dbReference>
<dbReference type="AlphaFoldDB" id="A0A1H1HBP5"/>
<accession>A0A1H1HBP5</accession>
<dbReference type="STRING" id="157910.SAMN05445850_3431"/>
<sequence length="66" mass="7734">MRRIYFLLPNVESAKGIIDELLLKRVEWRISTCWPAPMYRSKTCPQRRLRSAAEVEDTDPTIPAFP</sequence>
<organism evidence="1 2">
    <name type="scientific">Paraburkholderia tuberum</name>
    <dbReference type="NCBI Taxonomy" id="157910"/>
    <lineage>
        <taxon>Bacteria</taxon>
        <taxon>Pseudomonadati</taxon>
        <taxon>Pseudomonadota</taxon>
        <taxon>Betaproteobacteria</taxon>
        <taxon>Burkholderiales</taxon>
        <taxon>Burkholderiaceae</taxon>
        <taxon>Paraburkholderia</taxon>
    </lineage>
</organism>
<protein>
    <submittedName>
        <fullName evidence="1">Uncharacterized protein</fullName>
    </submittedName>
</protein>